<sequence>MTLLSYTASAALLADGRPALVVGEVIGTLLFPAVGVLLLVLGLRERSKARRAQPPGYPGYPPYPPPGYPPPYPVGYPPPGYPPVPPPRPTAGQGKIIAGSILAILGLLGAGVSVLNSVNERKAAEKLTPPAKIGQCITSEAMASGVIGRQDVVECSQPAGVFEVVSTGPRDAQCPDGGRDDTDFARWTGDSATLCLMPNLLVGQRYATVKHPIGDRNRSDTLKPVACTDTSADFKVLQRFEQADYDLCDAGLHQRIWTTPPRTYCTGPPS</sequence>
<accession>A0ABX2K6P8</accession>
<keyword evidence="1" id="KW-0812">Transmembrane</keyword>
<evidence type="ECO:0008006" key="4">
    <source>
        <dbReference type="Google" id="ProtNLM"/>
    </source>
</evidence>
<comment type="caution">
    <text evidence="2">The sequence shown here is derived from an EMBL/GenBank/DDBJ whole genome shotgun (WGS) entry which is preliminary data.</text>
</comment>
<keyword evidence="3" id="KW-1185">Reference proteome</keyword>
<dbReference type="RefSeq" id="WP_205267366.1">
    <property type="nucleotide sequence ID" value="NZ_VBSB01000012.1"/>
</dbReference>
<keyword evidence="1" id="KW-0472">Membrane</keyword>
<protein>
    <recommendedName>
        <fullName evidence="4">Septum formation-related domain-containing protein</fullName>
    </recommendedName>
</protein>
<proteinExistence type="predicted"/>
<evidence type="ECO:0000256" key="1">
    <source>
        <dbReference type="SAM" id="Phobius"/>
    </source>
</evidence>
<evidence type="ECO:0000313" key="3">
    <source>
        <dbReference type="Proteomes" id="UP000708347"/>
    </source>
</evidence>
<feature type="transmembrane region" description="Helical" evidence="1">
    <location>
        <begin position="26"/>
        <end position="43"/>
    </location>
</feature>
<feature type="transmembrane region" description="Helical" evidence="1">
    <location>
        <begin position="96"/>
        <end position="115"/>
    </location>
</feature>
<keyword evidence="1" id="KW-1133">Transmembrane helix</keyword>
<dbReference type="EMBL" id="VBSB01000012">
    <property type="protein sequence ID" value="NTY61890.1"/>
    <property type="molecule type" value="Genomic_DNA"/>
</dbReference>
<evidence type="ECO:0000313" key="2">
    <source>
        <dbReference type="EMBL" id="NTY61890.1"/>
    </source>
</evidence>
<name>A0ABX2K6P8_9MYCO</name>
<organism evidence="2 3">
    <name type="scientific">Mycolicibacterium sphagni</name>
    <dbReference type="NCBI Taxonomy" id="1786"/>
    <lineage>
        <taxon>Bacteria</taxon>
        <taxon>Bacillati</taxon>
        <taxon>Actinomycetota</taxon>
        <taxon>Actinomycetes</taxon>
        <taxon>Mycobacteriales</taxon>
        <taxon>Mycobacteriaceae</taxon>
        <taxon>Mycolicibacterium</taxon>
    </lineage>
</organism>
<gene>
    <name evidence="2" type="ORF">FEG63_20310</name>
</gene>
<reference evidence="2 3" key="1">
    <citation type="submission" date="2019-05" db="EMBL/GenBank/DDBJ databases">
        <title>Mycolicibacterium sphagni ENV482 genome assembly.</title>
        <authorList>
            <person name="Chen W."/>
            <person name="Faulkner N.W."/>
            <person name="Hyman M.R."/>
        </authorList>
    </citation>
    <scope>NUCLEOTIDE SEQUENCE [LARGE SCALE GENOMIC DNA]</scope>
    <source>
        <strain evidence="2 3">ENV482</strain>
    </source>
</reference>
<dbReference type="Proteomes" id="UP000708347">
    <property type="component" value="Unassembled WGS sequence"/>
</dbReference>